<feature type="region of interest" description="Disordered" evidence="1">
    <location>
        <begin position="141"/>
        <end position="195"/>
    </location>
</feature>
<protein>
    <submittedName>
        <fullName evidence="3">Uncharacterized protein</fullName>
    </submittedName>
</protein>
<keyword evidence="4" id="KW-1185">Reference proteome</keyword>
<comment type="caution">
    <text evidence="3">The sequence shown here is derived from an EMBL/GenBank/DDBJ whole genome shotgun (WGS) entry which is preliminary data.</text>
</comment>
<gene>
    <name evidence="3" type="ORF">WMO39_01660</name>
</gene>
<evidence type="ECO:0000256" key="2">
    <source>
        <dbReference type="SAM" id="Phobius"/>
    </source>
</evidence>
<feature type="transmembrane region" description="Helical" evidence="2">
    <location>
        <begin position="71"/>
        <end position="92"/>
    </location>
</feature>
<dbReference type="Proteomes" id="UP001490816">
    <property type="component" value="Unassembled WGS sequence"/>
</dbReference>
<dbReference type="EMBL" id="JBBMEZ010000003">
    <property type="protein sequence ID" value="MEQ2469041.1"/>
    <property type="molecule type" value="Genomic_DNA"/>
</dbReference>
<evidence type="ECO:0000313" key="3">
    <source>
        <dbReference type="EMBL" id="MEQ2469041.1"/>
    </source>
</evidence>
<proteinExistence type="predicted"/>
<evidence type="ECO:0000256" key="1">
    <source>
        <dbReference type="SAM" id="MobiDB-lite"/>
    </source>
</evidence>
<name>A0ABV1F8G6_9FIRM</name>
<feature type="transmembrane region" description="Helical" evidence="2">
    <location>
        <begin position="104"/>
        <end position="124"/>
    </location>
</feature>
<feature type="transmembrane region" description="Helical" evidence="2">
    <location>
        <begin position="12"/>
        <end position="33"/>
    </location>
</feature>
<keyword evidence="2" id="KW-1133">Transmembrane helix</keyword>
<feature type="transmembrane region" description="Helical" evidence="2">
    <location>
        <begin position="39"/>
        <end position="59"/>
    </location>
</feature>
<sequence length="195" mass="20943">MKKPTKRDTINLFFSAFLIIAFIVCAHFFSQYASALSQPLGSIIPILVYAVFGLLMFYATRVGDGKAVKRFSLVTLIVMVLPSLYIIVASIAPGLPLYDVFSNANGSGLSVIVTLASIALGYGIPYSFLSGFEVADDEAVEEETGNPVQGGIEADLADDENAEDTAFEESEEVETEELSEDEGESTDETDNGENA</sequence>
<accession>A0ABV1F8G6</accession>
<dbReference type="RefSeq" id="WP_015523070.1">
    <property type="nucleotide sequence ID" value="NZ_JBBMEZ010000003.1"/>
</dbReference>
<evidence type="ECO:0000313" key="4">
    <source>
        <dbReference type="Proteomes" id="UP001490816"/>
    </source>
</evidence>
<reference evidence="3 4" key="1">
    <citation type="submission" date="2024-03" db="EMBL/GenBank/DDBJ databases">
        <title>Human intestinal bacterial collection.</title>
        <authorList>
            <person name="Pauvert C."/>
            <person name="Hitch T.C.A."/>
            <person name="Clavel T."/>
        </authorList>
    </citation>
    <scope>NUCLEOTIDE SEQUENCE [LARGE SCALE GENOMIC DNA]</scope>
    <source>
        <strain evidence="3 4">CLA-JM-H38</strain>
    </source>
</reference>
<organism evidence="3 4">
    <name type="scientific">Ruminococcoides intestinale</name>
    <dbReference type="NCBI Taxonomy" id="3133162"/>
    <lineage>
        <taxon>Bacteria</taxon>
        <taxon>Bacillati</taxon>
        <taxon>Bacillota</taxon>
        <taxon>Clostridia</taxon>
        <taxon>Eubacteriales</taxon>
        <taxon>Oscillospiraceae</taxon>
        <taxon>Ruminococcoides</taxon>
    </lineage>
</organism>
<keyword evidence="2" id="KW-0812">Transmembrane</keyword>
<keyword evidence="2" id="KW-0472">Membrane</keyword>
<feature type="compositionally biased region" description="Acidic residues" evidence="1">
    <location>
        <begin position="155"/>
        <end position="195"/>
    </location>
</feature>